<gene>
    <name evidence="2" type="ORF">SYYSPA8_11555</name>
</gene>
<evidence type="ECO:0000313" key="2">
    <source>
        <dbReference type="EMBL" id="GLF94930.1"/>
    </source>
</evidence>
<dbReference type="EMBL" id="BSBI01000004">
    <property type="protein sequence ID" value="GLF94930.1"/>
    <property type="molecule type" value="Genomic_DNA"/>
</dbReference>
<dbReference type="Proteomes" id="UP001291653">
    <property type="component" value="Unassembled WGS sequence"/>
</dbReference>
<comment type="caution">
    <text evidence="2">The sequence shown here is derived from an EMBL/GenBank/DDBJ whole genome shotgun (WGS) entry which is preliminary data.</text>
</comment>
<feature type="compositionally biased region" description="Polar residues" evidence="1">
    <location>
        <begin position="182"/>
        <end position="192"/>
    </location>
</feature>
<keyword evidence="3" id="KW-1185">Reference proteome</keyword>
<organism evidence="2 3">
    <name type="scientific">Streptomyces yaizuensis</name>
    <dbReference type="NCBI Taxonomy" id="2989713"/>
    <lineage>
        <taxon>Bacteria</taxon>
        <taxon>Bacillati</taxon>
        <taxon>Actinomycetota</taxon>
        <taxon>Actinomycetes</taxon>
        <taxon>Kitasatosporales</taxon>
        <taxon>Streptomycetaceae</taxon>
        <taxon>Streptomyces</taxon>
    </lineage>
</organism>
<feature type="region of interest" description="Disordered" evidence="1">
    <location>
        <begin position="153"/>
        <end position="192"/>
    </location>
</feature>
<accession>A0ABQ5NX41</accession>
<name>A0ABQ5NX41_9ACTN</name>
<reference evidence="2 3" key="1">
    <citation type="submission" date="2022-10" db="EMBL/GenBank/DDBJ databases">
        <title>Draft genome sequence of Streptomyces sp. YSPA8.</title>
        <authorList>
            <person name="Moriuchi R."/>
            <person name="Dohra H."/>
            <person name="Yamamura H."/>
            <person name="Kodani S."/>
        </authorList>
    </citation>
    <scope>NUCLEOTIDE SEQUENCE [LARGE SCALE GENOMIC DNA]</scope>
    <source>
        <strain evidence="2 3">YSPA8</strain>
    </source>
</reference>
<proteinExistence type="predicted"/>
<evidence type="ECO:0000256" key="1">
    <source>
        <dbReference type="SAM" id="MobiDB-lite"/>
    </source>
</evidence>
<evidence type="ECO:0000313" key="3">
    <source>
        <dbReference type="Proteomes" id="UP001291653"/>
    </source>
</evidence>
<protein>
    <submittedName>
        <fullName evidence="2">Uncharacterized protein</fullName>
    </submittedName>
</protein>
<sequence length="192" mass="21457">MVIDAYVRVMDWRLLVDGIPCAKEEVFLAHKSRPVAVISTVSEGFDEVRIPVEVGRQVLMRMEGSSYPNWDENDVPALRSQKTFSFLVRVGSAKALTKLPEVQVVSEGGRLILPPTEKVHWNVFPWRTDRPEPRTFPESGDLMAELAEILRKRRASRRRNSSRAVSAGGGSEEPSRPRRTTCAPSQGNAVTS</sequence>
<dbReference type="RefSeq" id="WP_323447404.1">
    <property type="nucleotide sequence ID" value="NZ_BSBI01000004.1"/>
</dbReference>